<keyword evidence="3" id="KW-1185">Reference proteome</keyword>
<feature type="transmembrane region" description="Helical" evidence="1">
    <location>
        <begin position="213"/>
        <end position="237"/>
    </location>
</feature>
<dbReference type="InterPro" id="IPR025238">
    <property type="entry name" value="DUF4184"/>
</dbReference>
<proteinExistence type="predicted"/>
<dbReference type="OrthoDB" id="8481923at2"/>
<keyword evidence="1" id="KW-0472">Membrane</keyword>
<dbReference type="AlphaFoldDB" id="A0A5B8W3B6"/>
<name>A0A5B8W3B6_9SPHI</name>
<gene>
    <name evidence="2" type="ORF">FSB76_20855</name>
</gene>
<keyword evidence="1" id="KW-1133">Transmembrane helix</keyword>
<feature type="transmembrane region" description="Helical" evidence="1">
    <location>
        <begin position="21"/>
        <end position="40"/>
    </location>
</feature>
<dbReference type="KEGG" id="mgk:FSB76_20855"/>
<feature type="transmembrane region" description="Helical" evidence="1">
    <location>
        <begin position="187"/>
        <end position="207"/>
    </location>
</feature>
<evidence type="ECO:0000313" key="2">
    <source>
        <dbReference type="EMBL" id="QEC78271.1"/>
    </source>
</evidence>
<dbReference type="Proteomes" id="UP000321362">
    <property type="component" value="Chromosome"/>
</dbReference>
<keyword evidence="1" id="KW-0812">Transmembrane</keyword>
<feature type="transmembrane region" description="Helical" evidence="1">
    <location>
        <begin position="155"/>
        <end position="175"/>
    </location>
</feature>
<reference evidence="2 3" key="1">
    <citation type="journal article" date="2013" name="J. Microbiol.">
        <title>Mucilaginibacter ginsenosidivorax sp. nov., with ginsenoside converting activity isolated from sediment.</title>
        <authorList>
            <person name="Kim J.K."/>
            <person name="Choi T.E."/>
            <person name="Liu Q.M."/>
            <person name="Park H.Y."/>
            <person name="Yi T.H."/>
            <person name="Yoon M.H."/>
            <person name="Kim S.C."/>
            <person name="Im W.T."/>
        </authorList>
    </citation>
    <scope>NUCLEOTIDE SEQUENCE [LARGE SCALE GENOMIC DNA]</scope>
    <source>
        <strain evidence="2 3">KHI28</strain>
    </source>
</reference>
<feature type="transmembrane region" description="Helical" evidence="1">
    <location>
        <begin position="95"/>
        <end position="122"/>
    </location>
</feature>
<dbReference type="EMBL" id="CP042437">
    <property type="protein sequence ID" value="QEC78271.1"/>
    <property type="molecule type" value="Genomic_DNA"/>
</dbReference>
<dbReference type="RefSeq" id="WP_147056754.1">
    <property type="nucleotide sequence ID" value="NZ_CP042437.1"/>
</dbReference>
<evidence type="ECO:0000313" key="3">
    <source>
        <dbReference type="Proteomes" id="UP000321362"/>
    </source>
</evidence>
<dbReference type="Pfam" id="PF13803">
    <property type="entry name" value="DUF4184"/>
    <property type="match status" value="1"/>
</dbReference>
<accession>A0A5B8W3B6</accession>
<protein>
    <submittedName>
        <fullName evidence="2">DUF4184 family protein</fullName>
    </submittedName>
</protein>
<evidence type="ECO:0000256" key="1">
    <source>
        <dbReference type="SAM" id="Phobius"/>
    </source>
</evidence>
<organism evidence="2 3">
    <name type="scientific">Mucilaginibacter ginsenosidivorax</name>
    <dbReference type="NCBI Taxonomy" id="862126"/>
    <lineage>
        <taxon>Bacteria</taxon>
        <taxon>Pseudomonadati</taxon>
        <taxon>Bacteroidota</taxon>
        <taxon>Sphingobacteriia</taxon>
        <taxon>Sphingobacteriales</taxon>
        <taxon>Sphingobacteriaceae</taxon>
        <taxon>Mucilaginibacter</taxon>
    </lineage>
</organism>
<sequence>MPLTFAHPAIILPLKHLPKRWYSLTGLIAGSMTPDFEYFIRMQVKSNYSHTLSGLFWFDVPLGILLSYVYLVLVRDGFIDNLPRFLNSRFSKYQYLPLNISLLSVAVMACSVFIGSASHLFWDGFTHPKGYFVQHFPALTKTMSLGGHRVFIYKILQHGSTFIGFAAIAAVIIPMPKNEAVRTHTIGKYWVIVVLSIVLITIIRLSIGLKLHQIGNLLVTVIAGGLIGLIVVSLILIKNTRINVR</sequence>
<feature type="transmembrane region" description="Helical" evidence="1">
    <location>
        <begin position="52"/>
        <end position="74"/>
    </location>
</feature>